<evidence type="ECO:0000256" key="1">
    <source>
        <dbReference type="ARBA" id="ARBA00008287"/>
    </source>
</evidence>
<keyword evidence="2" id="KW-0479">Metal-binding</keyword>
<evidence type="ECO:0000256" key="6">
    <source>
        <dbReference type="SAM" id="MobiDB-lite"/>
    </source>
</evidence>
<keyword evidence="4" id="KW-0862">Zinc</keyword>
<feature type="compositionally biased region" description="Low complexity" evidence="6">
    <location>
        <begin position="458"/>
        <end position="467"/>
    </location>
</feature>
<dbReference type="RefSeq" id="XP_008562507.1">
    <property type="nucleotide sequence ID" value="XM_008564285.1"/>
</dbReference>
<accession>A0ABM0Q2B6</accession>
<dbReference type="InterPro" id="IPR001876">
    <property type="entry name" value="Znf_RanBP2"/>
</dbReference>
<gene>
    <name evidence="9" type="primary">LOC103582778</name>
</gene>
<feature type="compositionally biased region" description="Basic and acidic residues" evidence="6">
    <location>
        <begin position="375"/>
        <end position="388"/>
    </location>
</feature>
<keyword evidence="8" id="KW-1185">Reference proteome</keyword>
<feature type="compositionally biased region" description="Basic and acidic residues" evidence="6">
    <location>
        <begin position="312"/>
        <end position="321"/>
    </location>
</feature>
<feature type="compositionally biased region" description="Basic and acidic residues" evidence="6">
    <location>
        <begin position="354"/>
        <end position="363"/>
    </location>
</feature>
<organism evidence="8 9">
    <name type="scientific">Galeopterus variegatus</name>
    <name type="common">Malayan flying lemur</name>
    <name type="synonym">Cynocephalus variegatus</name>
    <dbReference type="NCBI Taxonomy" id="482537"/>
    <lineage>
        <taxon>Eukaryota</taxon>
        <taxon>Metazoa</taxon>
        <taxon>Chordata</taxon>
        <taxon>Craniata</taxon>
        <taxon>Vertebrata</taxon>
        <taxon>Euteleostomi</taxon>
        <taxon>Mammalia</taxon>
        <taxon>Eutheria</taxon>
        <taxon>Euarchontoglires</taxon>
        <taxon>Dermoptera</taxon>
        <taxon>Cynocephalidae</taxon>
        <taxon>Galeopterus</taxon>
    </lineage>
</organism>
<dbReference type="Pfam" id="PF15186">
    <property type="entry name" value="TEX13"/>
    <property type="match status" value="1"/>
</dbReference>
<feature type="region of interest" description="Disordered" evidence="6">
    <location>
        <begin position="291"/>
        <end position="493"/>
    </location>
</feature>
<dbReference type="PANTHER" id="PTHR23111">
    <property type="entry name" value="ZINC FINGER PROTEIN"/>
    <property type="match status" value="1"/>
</dbReference>
<reference evidence="9" key="1">
    <citation type="submission" date="2025-08" db="UniProtKB">
        <authorList>
            <consortium name="RefSeq"/>
        </authorList>
    </citation>
    <scope>IDENTIFICATION</scope>
</reference>
<dbReference type="Gene3D" id="4.10.1060.10">
    <property type="entry name" value="Zinc finger, RanBP2-type"/>
    <property type="match status" value="1"/>
</dbReference>
<dbReference type="PANTHER" id="PTHR23111:SF28">
    <property type="entry name" value="TESTIS-EXPRESSED PROTEIN 13D"/>
    <property type="match status" value="1"/>
</dbReference>
<evidence type="ECO:0000256" key="2">
    <source>
        <dbReference type="ARBA" id="ARBA00022723"/>
    </source>
</evidence>
<feature type="domain" description="RanBP2-type" evidence="7">
    <location>
        <begin position="493"/>
        <end position="512"/>
    </location>
</feature>
<dbReference type="InterPro" id="IPR049534">
    <property type="entry name" value="TEX13A/C/D_Znf"/>
</dbReference>
<evidence type="ECO:0000313" key="8">
    <source>
        <dbReference type="Proteomes" id="UP000694923"/>
    </source>
</evidence>
<comment type="similarity">
    <text evidence="1">Belongs to the TEX13 family.</text>
</comment>
<protein>
    <submittedName>
        <fullName evidence="9">Basic salivary proline-rich protein 2-like</fullName>
    </submittedName>
</protein>
<evidence type="ECO:0000256" key="5">
    <source>
        <dbReference type="SAM" id="Coils"/>
    </source>
</evidence>
<dbReference type="InterPro" id="IPR049367">
    <property type="entry name" value="TX13C/D_rpt"/>
</dbReference>
<dbReference type="Proteomes" id="UP000694923">
    <property type="component" value="Unplaced"/>
</dbReference>
<name>A0ABM0Q2B6_GALVR</name>
<evidence type="ECO:0000256" key="3">
    <source>
        <dbReference type="ARBA" id="ARBA00022771"/>
    </source>
</evidence>
<dbReference type="GeneID" id="103582778"/>
<keyword evidence="5" id="KW-0175">Coiled coil</keyword>
<evidence type="ECO:0000256" key="4">
    <source>
        <dbReference type="ARBA" id="ARBA00022833"/>
    </source>
</evidence>
<dbReference type="Pfam" id="PF20868">
    <property type="entry name" value="TX13_rpt"/>
    <property type="match status" value="2"/>
</dbReference>
<evidence type="ECO:0000259" key="7">
    <source>
        <dbReference type="PROSITE" id="PS01358"/>
    </source>
</evidence>
<dbReference type="Pfam" id="PF20864">
    <property type="entry name" value="Zn_ribbon_TEX13"/>
    <property type="match status" value="1"/>
</dbReference>
<evidence type="ECO:0000313" key="9">
    <source>
        <dbReference type="RefSeq" id="XP_008562507.1"/>
    </source>
</evidence>
<dbReference type="InterPro" id="IPR036443">
    <property type="entry name" value="Znf_RanBP2_sf"/>
</dbReference>
<sequence length="530" mass="58580">MAVDFGDHASGFRHREVIKFINNEVLMNGGGPDFYLAFRSRPWNEVEDQLRAILTDPQVPRSLKRVCTWSGLALSVRVAARQQEQQSCRIRQLQQQVEEREAATWALATQLQRLRMERDESVQQLRATQAALQQAKDERDMLRRKLLRAEGSSQADSLAHEIKPGLRVEQQGAAAWPQNVEPQREVVATRAHGRLYCESQMPAPAAVVYMRGPPGSWAQPMHPPMPMPVPPPFPLHPPFVMGSPFVPPQPPGLVTETETSVVPLQMSGMGVYPPGPCTAVGFQAMVSQGDQRSYVQEEGSKSFQGSAPLGDSRSHSQEKGPEMPQGMAALGESSDHTQEEGPEMPQGMAALGDSSDHSQKEGTEVPQRMPPLGDSGHRSLEEDPERPQGESQSQEEGPERPQKVVPFGDSGSQSQEEDPERPQKTIPLGSSRSHSQEESPERPQATSLRSQDVKGSPKKQQPQGQKAKQPKGKKASKSPQQEKAAPGYSPEKWDCPWCKAMNFSWRTFCYKCKKVYMPVESGGLDPGQTH</sequence>
<dbReference type="InterPro" id="IPR028193">
    <property type="entry name" value="TEX13A-D_N"/>
</dbReference>
<feature type="coiled-coil region" evidence="5">
    <location>
        <begin position="83"/>
        <end position="152"/>
    </location>
</feature>
<keyword evidence="3" id="KW-0863">Zinc-finger</keyword>
<dbReference type="SUPFAM" id="SSF90209">
    <property type="entry name" value="Ran binding protein zinc finger-like"/>
    <property type="match status" value="1"/>
</dbReference>
<proteinExistence type="inferred from homology"/>
<dbReference type="PROSITE" id="PS01358">
    <property type="entry name" value="ZF_RANBP2_1"/>
    <property type="match status" value="1"/>
</dbReference>